<accession>A0AAW1D7M8</accession>
<dbReference type="SUPFAM" id="SSF56815">
    <property type="entry name" value="Sec1/munc18-like (SM) proteins"/>
    <property type="match status" value="1"/>
</dbReference>
<dbReference type="AlphaFoldDB" id="A0AAW1D7M8"/>
<dbReference type="InterPro" id="IPR027482">
    <property type="entry name" value="Sec1-like_dom2"/>
</dbReference>
<comment type="caution">
    <text evidence="2">The sequence shown here is derived from an EMBL/GenBank/DDBJ whole genome shotgun (WGS) entry which is preliminary data.</text>
</comment>
<evidence type="ECO:0008006" key="4">
    <source>
        <dbReference type="Google" id="ProtNLM"/>
    </source>
</evidence>
<dbReference type="EMBL" id="JAPXFL010000005">
    <property type="protein sequence ID" value="KAK9506761.1"/>
    <property type="molecule type" value="Genomic_DNA"/>
</dbReference>
<keyword evidence="3" id="KW-1185">Reference proteome</keyword>
<dbReference type="PIRSF" id="PIRSF005715">
    <property type="entry name" value="VPS45_Sec1"/>
    <property type="match status" value="1"/>
</dbReference>
<dbReference type="InterPro" id="IPR043127">
    <property type="entry name" value="Sec-1-like_dom3a"/>
</dbReference>
<evidence type="ECO:0000313" key="3">
    <source>
        <dbReference type="Proteomes" id="UP001461498"/>
    </source>
</evidence>
<dbReference type="Gene3D" id="1.25.40.850">
    <property type="match status" value="1"/>
</dbReference>
<protein>
    <recommendedName>
        <fullName evidence="4">Vacuolar protein sorting-associated protein 33B</fullName>
    </recommendedName>
</protein>
<evidence type="ECO:0000313" key="2">
    <source>
        <dbReference type="EMBL" id="KAK9506761.1"/>
    </source>
</evidence>
<organism evidence="2 3">
    <name type="scientific">Rhynocoris fuscipes</name>
    <dbReference type="NCBI Taxonomy" id="488301"/>
    <lineage>
        <taxon>Eukaryota</taxon>
        <taxon>Metazoa</taxon>
        <taxon>Ecdysozoa</taxon>
        <taxon>Arthropoda</taxon>
        <taxon>Hexapoda</taxon>
        <taxon>Insecta</taxon>
        <taxon>Pterygota</taxon>
        <taxon>Neoptera</taxon>
        <taxon>Paraneoptera</taxon>
        <taxon>Hemiptera</taxon>
        <taxon>Heteroptera</taxon>
        <taxon>Panheteroptera</taxon>
        <taxon>Cimicomorpha</taxon>
        <taxon>Reduviidae</taxon>
        <taxon>Harpactorinae</taxon>
        <taxon>Harpactorini</taxon>
        <taxon>Rhynocoris</taxon>
    </lineage>
</organism>
<proteinExistence type="inferred from homology"/>
<dbReference type="Gene3D" id="3.40.50.2060">
    <property type="match status" value="1"/>
</dbReference>
<gene>
    <name evidence="2" type="ORF">O3M35_008638</name>
</gene>
<dbReference type="PANTHER" id="PTHR11679">
    <property type="entry name" value="VESICLE PROTEIN SORTING-ASSOCIATED"/>
    <property type="match status" value="1"/>
</dbReference>
<dbReference type="Gene3D" id="3.90.830.10">
    <property type="entry name" value="Syntaxin Binding Protein 1, Chain A, domain 2"/>
    <property type="match status" value="1"/>
</dbReference>
<dbReference type="GO" id="GO:0016192">
    <property type="term" value="P:vesicle-mediated transport"/>
    <property type="evidence" value="ECO:0007669"/>
    <property type="project" value="InterPro"/>
</dbReference>
<sequence>MQYSLDQKLSALGQISQEKLLTILKEIHGKKDFIIEPSLIKPLERFIGVTKLRSSGVDKIYKLEKVDTPFTNTQRVFFITDDLITVKQVCDKISGEISQNNDGNSYHIILISRKLGSITHLLEEEGIYGYISLHSFHWELIQLDTRILSLEAQNFYKNVFVEGDQSALSRVARSVWTLQMLFGKPPICIYQGKYSQKIEKMVEILHEELGGSDRLESDVSCLVMVDRDLDYASTLLTGGTYTSLLDEVLGINSGVIEVKSNNKDGNPVSSLLTSSDEIYSQIRSRHFSDVFPFLRTKTKELNAVHQKSQTMAIQEMKRYISQELPSVTNTKKKVAYHITACECIISQMGNRFEGLQNTEKNMLDGRSKRETITYIEDCLAMNVCDKYSILRLLCLLSITQDGLLQDELQKLKIQFLHMYGYQHLPLFHRLEKTGLCTEQANLITTDVKGGHLANKVVQAVPLPTRRSTFTAFAQKLKLFPYITDGYDLKNPKDMGYVFSGSYIPVVCQLIHLLIKKEMPFEDIIKMIPHCTYTCETPAPQALRTFIVYFVGGVTYAEISAFQLLEKLTGATIIVAGTSIMNGNTLMKAFF</sequence>
<dbReference type="InterPro" id="IPR043155">
    <property type="entry name" value="VPS33_dom3b"/>
</dbReference>
<dbReference type="InterPro" id="IPR036045">
    <property type="entry name" value="Sec1-like_sf"/>
</dbReference>
<evidence type="ECO:0000256" key="1">
    <source>
        <dbReference type="ARBA" id="ARBA00009884"/>
    </source>
</evidence>
<name>A0AAW1D7M8_9HEMI</name>
<reference evidence="2 3" key="1">
    <citation type="submission" date="2022-12" db="EMBL/GenBank/DDBJ databases">
        <title>Chromosome-level genome assembly of true bugs.</title>
        <authorList>
            <person name="Ma L."/>
            <person name="Li H."/>
        </authorList>
    </citation>
    <scope>NUCLEOTIDE SEQUENCE [LARGE SCALE GENOMIC DNA]</scope>
    <source>
        <strain evidence="2">Lab_2022b</strain>
    </source>
</reference>
<comment type="similarity">
    <text evidence="1">Belongs to the STXBP/unc-18/SEC1 family.</text>
</comment>
<dbReference type="Proteomes" id="UP001461498">
    <property type="component" value="Unassembled WGS sequence"/>
</dbReference>
<dbReference type="Gene3D" id="3.40.50.1910">
    <property type="match status" value="2"/>
</dbReference>
<dbReference type="InterPro" id="IPR043154">
    <property type="entry name" value="Sec-1-like_dom1"/>
</dbReference>
<dbReference type="InterPro" id="IPR001619">
    <property type="entry name" value="Sec1-like"/>
</dbReference>
<dbReference type="Pfam" id="PF00995">
    <property type="entry name" value="Sec1"/>
    <property type="match status" value="1"/>
</dbReference>